<feature type="domain" description="CzcB-like C-terminal circularly permuted SH3-like" evidence="7">
    <location>
        <begin position="323"/>
        <end position="383"/>
    </location>
</feature>
<keyword evidence="3" id="KW-0472">Membrane</keyword>
<evidence type="ECO:0000256" key="2">
    <source>
        <dbReference type="ARBA" id="ARBA00022448"/>
    </source>
</evidence>
<dbReference type="GO" id="GO:0046914">
    <property type="term" value="F:transition metal ion binding"/>
    <property type="evidence" value="ECO:0007669"/>
    <property type="project" value="TreeGrafter"/>
</dbReference>
<proteinExistence type="inferred from homology"/>
<evidence type="ECO:0000256" key="1">
    <source>
        <dbReference type="ARBA" id="ARBA00009477"/>
    </source>
</evidence>
<dbReference type="Pfam" id="PF25975">
    <property type="entry name" value="CzcB_C"/>
    <property type="match status" value="1"/>
</dbReference>
<feature type="domain" description="CusB-like beta-barrel" evidence="5">
    <location>
        <begin position="241"/>
        <end position="317"/>
    </location>
</feature>
<dbReference type="PANTHER" id="PTHR30097:SF4">
    <property type="entry name" value="SLR6042 PROTEIN"/>
    <property type="match status" value="1"/>
</dbReference>
<evidence type="ECO:0000259" key="4">
    <source>
        <dbReference type="Pfam" id="PF25893"/>
    </source>
</evidence>
<feature type="transmembrane region" description="Helical" evidence="3">
    <location>
        <begin position="7"/>
        <end position="25"/>
    </location>
</feature>
<dbReference type="KEGG" id="ntg:NSCAC_0603"/>
<evidence type="ECO:0000259" key="6">
    <source>
        <dbReference type="Pfam" id="PF25973"/>
    </source>
</evidence>
<dbReference type="Pfam" id="PF25973">
    <property type="entry name" value="BSH_CzcB"/>
    <property type="match status" value="1"/>
</dbReference>
<feature type="domain" description="CzcB-like barrel-sandwich hybrid" evidence="6">
    <location>
        <begin position="89"/>
        <end position="238"/>
    </location>
</feature>
<dbReference type="Pfam" id="PF25893">
    <property type="entry name" value="HH_CzcB"/>
    <property type="match status" value="1"/>
</dbReference>
<dbReference type="NCBIfam" id="TIGR01730">
    <property type="entry name" value="RND_mfp"/>
    <property type="match status" value="1"/>
</dbReference>
<dbReference type="Proteomes" id="UP000516072">
    <property type="component" value="Chromosome"/>
</dbReference>
<dbReference type="InterPro" id="IPR058649">
    <property type="entry name" value="CzcB_C"/>
</dbReference>
<dbReference type="GO" id="GO:0030288">
    <property type="term" value="C:outer membrane-bounded periplasmic space"/>
    <property type="evidence" value="ECO:0007669"/>
    <property type="project" value="TreeGrafter"/>
</dbReference>
<dbReference type="EMBL" id="LR778175">
    <property type="protein sequence ID" value="CAB1275311.1"/>
    <property type="molecule type" value="Genomic_DNA"/>
</dbReference>
<dbReference type="RefSeq" id="WP_197744943.1">
    <property type="nucleotide sequence ID" value="NZ_LR778175.1"/>
</dbReference>
<keyword evidence="9" id="KW-1185">Reference proteome</keyword>
<keyword evidence="3" id="KW-1133">Transmembrane helix</keyword>
<dbReference type="GO" id="GO:0060003">
    <property type="term" value="P:copper ion export"/>
    <property type="evidence" value="ECO:0007669"/>
    <property type="project" value="TreeGrafter"/>
</dbReference>
<comment type="similarity">
    <text evidence="1">Belongs to the membrane fusion protein (MFP) (TC 8.A.1) family.</text>
</comment>
<dbReference type="InterPro" id="IPR058647">
    <property type="entry name" value="BSH_CzcB-like"/>
</dbReference>
<dbReference type="InterPro" id="IPR058792">
    <property type="entry name" value="Beta-barrel_RND_2"/>
</dbReference>
<dbReference type="InterPro" id="IPR058648">
    <property type="entry name" value="HH_CzcB-like"/>
</dbReference>
<dbReference type="GO" id="GO:0015679">
    <property type="term" value="P:plasma membrane copper ion transport"/>
    <property type="evidence" value="ECO:0007669"/>
    <property type="project" value="TreeGrafter"/>
</dbReference>
<protein>
    <submittedName>
        <fullName evidence="8">Efflux transporter, RND family, MFP subunit</fullName>
    </submittedName>
</protein>
<dbReference type="Gene3D" id="6.10.140.730">
    <property type="match status" value="1"/>
</dbReference>
<feature type="domain" description="CzcB-like alpha-helical hairpin" evidence="4">
    <location>
        <begin position="128"/>
        <end position="187"/>
    </location>
</feature>
<dbReference type="Gene3D" id="2.40.420.20">
    <property type="match status" value="1"/>
</dbReference>
<gene>
    <name evidence="8" type="ORF">NSCAC_0603</name>
</gene>
<dbReference type="GO" id="GO:0016020">
    <property type="term" value="C:membrane"/>
    <property type="evidence" value="ECO:0007669"/>
    <property type="project" value="InterPro"/>
</dbReference>
<evidence type="ECO:0000256" key="3">
    <source>
        <dbReference type="SAM" id="Phobius"/>
    </source>
</evidence>
<dbReference type="InterPro" id="IPR051909">
    <property type="entry name" value="MFP_Cation_Efflux"/>
</dbReference>
<organism evidence="8 9">
    <name type="scientific">Candidatus Nitrosacidococcus tergens</name>
    <dbReference type="NCBI Taxonomy" id="553981"/>
    <lineage>
        <taxon>Bacteria</taxon>
        <taxon>Pseudomonadati</taxon>
        <taxon>Pseudomonadota</taxon>
        <taxon>Gammaproteobacteria</taxon>
        <taxon>Chromatiales</taxon>
        <taxon>Chromatiaceae</taxon>
        <taxon>Candidatus Nitrosacidococcus</taxon>
    </lineage>
</organism>
<evidence type="ECO:0000259" key="7">
    <source>
        <dbReference type="Pfam" id="PF25975"/>
    </source>
</evidence>
<dbReference type="AlphaFoldDB" id="A0A7G1Q8K6"/>
<dbReference type="Pfam" id="PF25954">
    <property type="entry name" value="Beta-barrel_RND_2"/>
    <property type="match status" value="1"/>
</dbReference>
<dbReference type="SUPFAM" id="SSF111369">
    <property type="entry name" value="HlyD-like secretion proteins"/>
    <property type="match status" value="1"/>
</dbReference>
<dbReference type="InterPro" id="IPR006143">
    <property type="entry name" value="RND_pump_MFP"/>
</dbReference>
<sequence>MKYKTKLIAIISVIGLGIILGVLILRSESPIEFSQNEEKTEDIQNESKIYISLNDKEREKVDIQIKVAGPEVLQSTLIFPGEIEFNPKRISDVVPLVDGVATEVHKFIGDKVIKGETLAVLESQTLAELRSQYLVALRQLDFTKVIADREEILWKEKVSAQQDYLAAKIDRSKAEVLVKAAKQKLLALGMPESHLSEDSHIPFNRYELHAPFDGEIVQQNLVLGEAAAPSVAVFSIADLSTVWGEITIYTKDLNAVQVGQEVVIEATDTGLTTIGTLFYIGPLVGQRTRSAIAYVEIPNVQGYWRPGLFINARISRKQNKIPIAVDHEAIQTYEDSPIIFVQHGDKFEARSVTLGERDDQWVEVREGLAAGEFYVAHNSFFLKAELNGLLNNDEDAE</sequence>
<accession>A0A7G1Q8K6</accession>
<name>A0A7G1Q8K6_9GAMM</name>
<evidence type="ECO:0000313" key="9">
    <source>
        <dbReference type="Proteomes" id="UP000516072"/>
    </source>
</evidence>
<reference evidence="8 9" key="1">
    <citation type="submission" date="2020-03" db="EMBL/GenBank/DDBJ databases">
        <authorList>
            <person name="Picone N."/>
        </authorList>
    </citation>
    <scope>NUCLEOTIDE SEQUENCE [LARGE SCALE GENOMIC DNA]</scope>
    <source>
        <strain evidence="8">NSCAC1</strain>
    </source>
</reference>
<dbReference type="Gene3D" id="2.40.30.170">
    <property type="match status" value="1"/>
</dbReference>
<evidence type="ECO:0000313" key="8">
    <source>
        <dbReference type="EMBL" id="CAB1275311.1"/>
    </source>
</evidence>
<dbReference type="PANTHER" id="PTHR30097">
    <property type="entry name" value="CATION EFFLUX SYSTEM PROTEIN CUSB"/>
    <property type="match status" value="1"/>
</dbReference>
<keyword evidence="2" id="KW-0813">Transport</keyword>
<evidence type="ECO:0000259" key="5">
    <source>
        <dbReference type="Pfam" id="PF25954"/>
    </source>
</evidence>
<dbReference type="GO" id="GO:0022857">
    <property type="term" value="F:transmembrane transporter activity"/>
    <property type="evidence" value="ECO:0007669"/>
    <property type="project" value="InterPro"/>
</dbReference>
<keyword evidence="3" id="KW-0812">Transmembrane</keyword>